<evidence type="ECO:0000256" key="1">
    <source>
        <dbReference type="SAM" id="Phobius"/>
    </source>
</evidence>
<keyword evidence="1" id="KW-1133">Transmembrane helix</keyword>
<reference evidence="2 3" key="1">
    <citation type="submission" date="2024-01" db="EMBL/GenBank/DDBJ databases">
        <title>The genomes of 5 underutilized Papilionoideae crops provide insights into root nodulation and disease resistance.</title>
        <authorList>
            <person name="Yuan L."/>
        </authorList>
    </citation>
    <scope>NUCLEOTIDE SEQUENCE [LARGE SCALE GENOMIC DNA]</scope>
    <source>
        <strain evidence="2">LY-2023</strain>
        <tissue evidence="2">Leaf</tissue>
    </source>
</reference>
<comment type="caution">
    <text evidence="2">The sequence shown here is derived from an EMBL/GenBank/DDBJ whole genome shotgun (WGS) entry which is preliminary data.</text>
</comment>
<name>A0AAN9J9Q5_CLITE</name>
<gene>
    <name evidence="2" type="ORF">RJT34_16167</name>
</gene>
<feature type="transmembrane region" description="Helical" evidence="1">
    <location>
        <begin position="61"/>
        <end position="81"/>
    </location>
</feature>
<dbReference type="Proteomes" id="UP001359559">
    <property type="component" value="Unassembled WGS sequence"/>
</dbReference>
<keyword evidence="1" id="KW-0812">Transmembrane</keyword>
<dbReference type="AlphaFoldDB" id="A0AAN9J9Q5"/>
<evidence type="ECO:0000313" key="3">
    <source>
        <dbReference type="Proteomes" id="UP001359559"/>
    </source>
</evidence>
<organism evidence="2 3">
    <name type="scientific">Clitoria ternatea</name>
    <name type="common">Butterfly pea</name>
    <dbReference type="NCBI Taxonomy" id="43366"/>
    <lineage>
        <taxon>Eukaryota</taxon>
        <taxon>Viridiplantae</taxon>
        <taxon>Streptophyta</taxon>
        <taxon>Embryophyta</taxon>
        <taxon>Tracheophyta</taxon>
        <taxon>Spermatophyta</taxon>
        <taxon>Magnoliopsida</taxon>
        <taxon>eudicotyledons</taxon>
        <taxon>Gunneridae</taxon>
        <taxon>Pentapetalae</taxon>
        <taxon>rosids</taxon>
        <taxon>fabids</taxon>
        <taxon>Fabales</taxon>
        <taxon>Fabaceae</taxon>
        <taxon>Papilionoideae</taxon>
        <taxon>50 kb inversion clade</taxon>
        <taxon>NPAAA clade</taxon>
        <taxon>indigoferoid/millettioid clade</taxon>
        <taxon>Phaseoleae</taxon>
        <taxon>Clitoria</taxon>
    </lineage>
</organism>
<keyword evidence="3" id="KW-1185">Reference proteome</keyword>
<protein>
    <submittedName>
        <fullName evidence="2">Uncharacterized protein</fullName>
    </submittedName>
</protein>
<keyword evidence="1" id="KW-0472">Membrane</keyword>
<evidence type="ECO:0000313" key="2">
    <source>
        <dbReference type="EMBL" id="KAK7293304.1"/>
    </source>
</evidence>
<sequence length="92" mass="10309">MKMVHGLYYDQTKLSLLCLSLISMMESISLDFRSLLGIEVLTGFQTDSQFSPIEEQAPCAILLAVLSQIILYFCAILLTVLSHHVLYTLPQS</sequence>
<proteinExistence type="predicted"/>
<accession>A0AAN9J9Q5</accession>
<dbReference type="EMBL" id="JAYKXN010000004">
    <property type="protein sequence ID" value="KAK7293304.1"/>
    <property type="molecule type" value="Genomic_DNA"/>
</dbReference>